<evidence type="ECO:0000313" key="2">
    <source>
        <dbReference type="WBParaSite" id="nRc.2.0.1.t30047-RA"/>
    </source>
</evidence>
<dbReference type="Proteomes" id="UP000887565">
    <property type="component" value="Unplaced"/>
</dbReference>
<sequence>IVPAFHTGVSLILFSTSTEKLDRSSSDNLIGPRTTWLYARRPLSPVPSLALTAPVRMASEMVGLLMKLSPSSSANDST</sequence>
<dbReference type="AlphaFoldDB" id="A0A915JWD8"/>
<proteinExistence type="predicted"/>
<protein>
    <submittedName>
        <fullName evidence="2">Uncharacterized protein</fullName>
    </submittedName>
</protein>
<accession>A0A915JWD8</accession>
<reference evidence="2" key="1">
    <citation type="submission" date="2022-11" db="UniProtKB">
        <authorList>
            <consortium name="WormBaseParasite"/>
        </authorList>
    </citation>
    <scope>IDENTIFICATION</scope>
</reference>
<evidence type="ECO:0000313" key="1">
    <source>
        <dbReference type="Proteomes" id="UP000887565"/>
    </source>
</evidence>
<keyword evidence="1" id="KW-1185">Reference proteome</keyword>
<organism evidence="1 2">
    <name type="scientific">Romanomermis culicivorax</name>
    <name type="common">Nematode worm</name>
    <dbReference type="NCBI Taxonomy" id="13658"/>
    <lineage>
        <taxon>Eukaryota</taxon>
        <taxon>Metazoa</taxon>
        <taxon>Ecdysozoa</taxon>
        <taxon>Nematoda</taxon>
        <taxon>Enoplea</taxon>
        <taxon>Dorylaimia</taxon>
        <taxon>Mermithida</taxon>
        <taxon>Mermithoidea</taxon>
        <taxon>Mermithidae</taxon>
        <taxon>Romanomermis</taxon>
    </lineage>
</organism>
<name>A0A915JWD8_ROMCU</name>
<dbReference type="WBParaSite" id="nRc.2.0.1.t30047-RA">
    <property type="protein sequence ID" value="nRc.2.0.1.t30047-RA"/>
    <property type="gene ID" value="nRc.2.0.1.g30047"/>
</dbReference>